<keyword evidence="2" id="KW-0808">Transferase</keyword>
<dbReference type="SUPFAM" id="SSF53448">
    <property type="entry name" value="Nucleotide-diphospho-sugar transferases"/>
    <property type="match status" value="1"/>
</dbReference>
<name>A0A2N3PK15_9HELI</name>
<keyword evidence="1" id="KW-0328">Glycosyltransferase</keyword>
<evidence type="ECO:0000313" key="5">
    <source>
        <dbReference type="Proteomes" id="UP000233350"/>
    </source>
</evidence>
<accession>A0A2N3PK15</accession>
<dbReference type="PANTHER" id="PTHR13778:SF47">
    <property type="entry name" value="LIPOPOLYSACCHARIDE 1,3-GALACTOSYLTRANSFERASE"/>
    <property type="match status" value="1"/>
</dbReference>
<dbReference type="CDD" id="cd04194">
    <property type="entry name" value="GT8_A4GalT_like"/>
    <property type="match status" value="1"/>
</dbReference>
<comment type="caution">
    <text evidence="4">The sequence shown here is derived from an EMBL/GenBank/DDBJ whole genome shotgun (WGS) entry which is preliminary data.</text>
</comment>
<dbReference type="GO" id="GO:0046872">
    <property type="term" value="F:metal ion binding"/>
    <property type="evidence" value="ECO:0007669"/>
    <property type="project" value="UniProtKB-KW"/>
</dbReference>
<gene>
    <name evidence="4" type="ORF">BCM31_00920</name>
</gene>
<dbReference type="GO" id="GO:0016757">
    <property type="term" value="F:glycosyltransferase activity"/>
    <property type="evidence" value="ECO:0007669"/>
    <property type="project" value="UniProtKB-KW"/>
</dbReference>
<dbReference type="STRING" id="556267.HWAG_00463"/>
<evidence type="ECO:0000256" key="2">
    <source>
        <dbReference type="ARBA" id="ARBA00022679"/>
    </source>
</evidence>
<dbReference type="InterPro" id="IPR002495">
    <property type="entry name" value="Glyco_trans_8"/>
</dbReference>
<evidence type="ECO:0000313" key="4">
    <source>
        <dbReference type="EMBL" id="PKT81702.1"/>
    </source>
</evidence>
<keyword evidence="5" id="KW-1185">Reference proteome</keyword>
<dbReference type="OrthoDB" id="5363698at2"/>
<dbReference type="InterPro" id="IPR029044">
    <property type="entry name" value="Nucleotide-diphossugar_trans"/>
</dbReference>
<sequence>MFHIILSADENYIKYASVLITSVIYNTNPKLTFKDFCQKEGFKALKNSYFSTYQNIDFSKLSKQEAQEGYIFHILSDSISSTTQNQLTELQNTLNTIYPCEILTHIINDKEFENFPISGAAHSNHLPYYRLKLDSYLDDSITKCLYLDSDMLCLCDLRELFAIDLKDFVVAAINDPGTKKRKIKYKENGKKMILNFNDNYFNSGFLLINTQNYKQHKIQEKCENLAKKCYYIKAADQDLLNATIPKEKLLKLPIAYNFSSISFCIAICKDEQKHRLNCTRAEFMESYKNPKIIHYGEKPWKFLQSYVNSKGENINDLWWHYAKITPSFSTQLLESKASIKEYLHFASLGFEVFKLSTKLTGYFALHSLIHTPQNDTNLTKEIPQDLFGLCCILGETILFARKHKKGALSVFLKALKIKKNFEKFSTQKFNQML</sequence>
<keyword evidence="3" id="KW-0479">Metal-binding</keyword>
<proteinExistence type="predicted"/>
<dbReference type="InterPro" id="IPR050748">
    <property type="entry name" value="Glycosyltrans_8_dom-fam"/>
</dbReference>
<dbReference type="RefSeq" id="WP_101313039.1">
    <property type="nucleotide sequence ID" value="NZ_CP063529.1"/>
</dbReference>
<dbReference type="EMBL" id="MBPK01000018">
    <property type="protein sequence ID" value="PKT81702.1"/>
    <property type="molecule type" value="Genomic_DNA"/>
</dbReference>
<evidence type="ECO:0000256" key="1">
    <source>
        <dbReference type="ARBA" id="ARBA00022676"/>
    </source>
</evidence>
<protein>
    <submittedName>
        <fullName evidence="4">General stress protein A</fullName>
    </submittedName>
</protein>
<organism evidence="4 5">
    <name type="scientific">Helicobacter winghamensis</name>
    <dbReference type="NCBI Taxonomy" id="157268"/>
    <lineage>
        <taxon>Bacteria</taxon>
        <taxon>Pseudomonadati</taxon>
        <taxon>Campylobacterota</taxon>
        <taxon>Epsilonproteobacteria</taxon>
        <taxon>Campylobacterales</taxon>
        <taxon>Helicobacteraceae</taxon>
        <taxon>Helicobacter</taxon>
    </lineage>
</organism>
<reference evidence="4 5" key="1">
    <citation type="submission" date="2016-07" db="EMBL/GenBank/DDBJ databases">
        <title>Detection of Helicobacter winghamensis from caecal content of red fox (Vulpes vulpes).</title>
        <authorList>
            <person name="Zanoni R.G."/>
            <person name="Florio D."/>
            <person name="Caffara M."/>
            <person name="Renzi M."/>
            <person name="Parisi A."/>
            <person name="Pasquali F."/>
            <person name="Manfreda G."/>
        </authorList>
    </citation>
    <scope>NUCLEOTIDE SEQUENCE [LARGE SCALE GENOMIC DNA]</scope>
    <source>
        <strain evidence="4 5">295_13</strain>
    </source>
</reference>
<dbReference type="AlphaFoldDB" id="A0A2N3PK15"/>
<dbReference type="Proteomes" id="UP000233350">
    <property type="component" value="Unassembled WGS sequence"/>
</dbReference>
<evidence type="ECO:0000256" key="3">
    <source>
        <dbReference type="ARBA" id="ARBA00022723"/>
    </source>
</evidence>
<dbReference type="Pfam" id="PF01501">
    <property type="entry name" value="Glyco_transf_8"/>
    <property type="match status" value="1"/>
</dbReference>
<dbReference type="PANTHER" id="PTHR13778">
    <property type="entry name" value="GLYCOSYLTRANSFERASE 8 DOMAIN-CONTAINING PROTEIN"/>
    <property type="match status" value="1"/>
</dbReference>
<dbReference type="Gene3D" id="3.90.550.10">
    <property type="entry name" value="Spore Coat Polysaccharide Biosynthesis Protein SpsA, Chain A"/>
    <property type="match status" value="1"/>
</dbReference>